<evidence type="ECO:0000256" key="5">
    <source>
        <dbReference type="ARBA" id="ARBA00022679"/>
    </source>
</evidence>
<dbReference type="PRINTS" id="PR02050">
    <property type="entry name" value="B14GALTRFASE"/>
</dbReference>
<dbReference type="GO" id="GO:0016020">
    <property type="term" value="C:membrane"/>
    <property type="evidence" value="ECO:0007669"/>
    <property type="project" value="UniProtKB-SubCell"/>
</dbReference>
<dbReference type="InterPro" id="IPR029044">
    <property type="entry name" value="Nucleotide-diphossugar_trans"/>
</dbReference>
<dbReference type="SUPFAM" id="SSF53448">
    <property type="entry name" value="Nucleotide-diphospho-sugar transferases"/>
    <property type="match status" value="1"/>
</dbReference>
<dbReference type="PANTHER" id="PTHR19300">
    <property type="entry name" value="BETA-1,4-GALACTOSYLTRANSFERASE"/>
    <property type="match status" value="1"/>
</dbReference>
<keyword evidence="9 12" id="KW-0472">Membrane</keyword>
<dbReference type="InterPro" id="IPR027791">
    <property type="entry name" value="Galactosyl_T_C"/>
</dbReference>
<evidence type="ECO:0000256" key="9">
    <source>
        <dbReference type="ARBA" id="ARBA00023136"/>
    </source>
</evidence>
<feature type="compositionally biased region" description="Low complexity" evidence="11">
    <location>
        <begin position="55"/>
        <end position="64"/>
    </location>
</feature>
<dbReference type="AlphaFoldDB" id="E4Y4H0"/>
<dbReference type="GO" id="GO:0005794">
    <property type="term" value="C:Golgi apparatus"/>
    <property type="evidence" value="ECO:0007669"/>
    <property type="project" value="TreeGrafter"/>
</dbReference>
<reference evidence="15" key="1">
    <citation type="journal article" date="2010" name="Science">
        <title>Plasticity of animal genome architecture unmasked by rapid evolution of a pelagic tunicate.</title>
        <authorList>
            <person name="Denoeud F."/>
            <person name="Henriet S."/>
            <person name="Mungpakdee S."/>
            <person name="Aury J.M."/>
            <person name="Da Silva C."/>
            <person name="Brinkmann H."/>
            <person name="Mikhaleva J."/>
            <person name="Olsen L.C."/>
            <person name="Jubin C."/>
            <person name="Canestro C."/>
            <person name="Bouquet J.M."/>
            <person name="Danks G."/>
            <person name="Poulain J."/>
            <person name="Campsteijn C."/>
            <person name="Adamski M."/>
            <person name="Cross I."/>
            <person name="Yadetie F."/>
            <person name="Muffato M."/>
            <person name="Louis A."/>
            <person name="Butcher S."/>
            <person name="Tsagkogeorga G."/>
            <person name="Konrad A."/>
            <person name="Singh S."/>
            <person name="Jensen M.F."/>
            <person name="Cong E.H."/>
            <person name="Eikeseth-Otteraa H."/>
            <person name="Noel B."/>
            <person name="Anthouard V."/>
            <person name="Porcel B.M."/>
            <person name="Kachouri-Lafond R."/>
            <person name="Nishino A."/>
            <person name="Ugolini M."/>
            <person name="Chourrout P."/>
            <person name="Nishida H."/>
            <person name="Aasland R."/>
            <person name="Huzurbazar S."/>
            <person name="Westhof E."/>
            <person name="Delsuc F."/>
            <person name="Lehrach H."/>
            <person name="Reinhardt R."/>
            <person name="Weissenbach J."/>
            <person name="Roy S.W."/>
            <person name="Artiguenave F."/>
            <person name="Postlethwait J.H."/>
            <person name="Manak J.R."/>
            <person name="Thompson E.M."/>
            <person name="Jaillon O."/>
            <person name="Du Pasquier L."/>
            <person name="Boudinot P."/>
            <person name="Liberles D.A."/>
            <person name="Volff J.N."/>
            <person name="Philippe H."/>
            <person name="Lenhard B."/>
            <person name="Roest Crollius H."/>
            <person name="Wincker P."/>
            <person name="Chourrout D."/>
        </authorList>
    </citation>
    <scope>NUCLEOTIDE SEQUENCE [LARGE SCALE GENOMIC DNA]</scope>
</reference>
<sequence>MARISRKNILNFILGISIGFIIAKELLNGSFFEISKPRAHHIRQTEIKQPETEVSTTATSASTTTDDKPPVIDIEPLKRLPDPSKQCPYESDDLEGENHRPAAFLPTWREIHALSNSLGIVDGCYQPSDCTPVEKVAIIIPYKDREDHLLKWLWHMHQMLVRQRRSYCVFVSEPMGAGHFNKGSTMNAAAKEAINRGFDCIVLHDVDMLLEDDRNIYQCQDGPVHLSPFIDKFHYKDHYGTEFGGVTMLKKEHYLAANGYSNLFWGWGREDDDMVYRVKFAGLQIRKPVNYDSGRYSMIPHQHPWAFRNSRITDKDSDLRFLGLKSIGMSKKRAKFEGISSIEYKLKKEEKEPSYIKLNVDFRPLDVNKIDISLMEGPPLLAIQPYKKEDKKYLELKETYICKDFGFSSVMKWLSNWKASKKSAIDKCSEFSDYCIAIVHPQSPDASTGFNLREVSQLISTATAAKTDGCPCEKGGCSPEVTIEDHPVVYHHQELGSQMRLHVIEDTLKLQNKASFKIDLGFNWINGGDKGVFYRHALVWEGQAVDEVLQIELMAPGTKSDARDGTQFQIDIPTPAPGWYTVLSKITDVIGQPMFELRWAFRVTTENQEEDNRILAKASAAQLFKGIPWSNAIPFETFKQNLEKYFDKAQTSE</sequence>
<evidence type="ECO:0000256" key="2">
    <source>
        <dbReference type="ARBA" id="ARBA00004922"/>
    </source>
</evidence>
<evidence type="ECO:0000256" key="11">
    <source>
        <dbReference type="SAM" id="MobiDB-lite"/>
    </source>
</evidence>
<evidence type="ECO:0000256" key="6">
    <source>
        <dbReference type="ARBA" id="ARBA00022692"/>
    </source>
</evidence>
<gene>
    <name evidence="15" type="ORF">GSOID_T00018440001</name>
</gene>
<evidence type="ECO:0000259" key="14">
    <source>
        <dbReference type="Pfam" id="PF13733"/>
    </source>
</evidence>
<keyword evidence="8 12" id="KW-1133">Transmembrane helix</keyword>
<dbReference type="EMBL" id="FN654278">
    <property type="protein sequence ID" value="CBY30568.1"/>
    <property type="molecule type" value="Genomic_DNA"/>
</dbReference>
<evidence type="ECO:0000256" key="1">
    <source>
        <dbReference type="ARBA" id="ARBA00004606"/>
    </source>
</evidence>
<evidence type="ECO:0000256" key="12">
    <source>
        <dbReference type="SAM" id="Phobius"/>
    </source>
</evidence>
<keyword evidence="10" id="KW-0325">Glycoprotein</keyword>
<dbReference type="GO" id="GO:0008378">
    <property type="term" value="F:galactosyltransferase activity"/>
    <property type="evidence" value="ECO:0007669"/>
    <property type="project" value="TreeGrafter"/>
</dbReference>
<feature type="domain" description="Galactosyltransferase N-terminal" evidence="14">
    <location>
        <begin position="87"/>
        <end position="220"/>
    </location>
</feature>
<dbReference type="InterPro" id="IPR003859">
    <property type="entry name" value="Galactosyl_T"/>
</dbReference>
<dbReference type="InterPro" id="IPR027995">
    <property type="entry name" value="Galactosyl_T_N"/>
</dbReference>
<dbReference type="GO" id="GO:0005975">
    <property type="term" value="P:carbohydrate metabolic process"/>
    <property type="evidence" value="ECO:0007669"/>
    <property type="project" value="InterPro"/>
</dbReference>
<keyword evidence="6 12" id="KW-0812">Transmembrane</keyword>
<evidence type="ECO:0000256" key="10">
    <source>
        <dbReference type="ARBA" id="ARBA00023180"/>
    </source>
</evidence>
<comment type="subcellular location">
    <subcellularLocation>
        <location evidence="1">Membrane</location>
        <topology evidence="1">Single-pass type II membrane protein</topology>
    </subcellularLocation>
</comment>
<evidence type="ECO:0000256" key="4">
    <source>
        <dbReference type="ARBA" id="ARBA00022676"/>
    </source>
</evidence>
<dbReference type="UniPathway" id="UPA00378"/>
<feature type="transmembrane region" description="Helical" evidence="12">
    <location>
        <begin position="9"/>
        <end position="27"/>
    </location>
</feature>
<organism evidence="15">
    <name type="scientific">Oikopleura dioica</name>
    <name type="common">Tunicate</name>
    <dbReference type="NCBI Taxonomy" id="34765"/>
    <lineage>
        <taxon>Eukaryota</taxon>
        <taxon>Metazoa</taxon>
        <taxon>Chordata</taxon>
        <taxon>Tunicata</taxon>
        <taxon>Appendicularia</taxon>
        <taxon>Copelata</taxon>
        <taxon>Oikopleuridae</taxon>
        <taxon>Oikopleura</taxon>
    </lineage>
</organism>
<protein>
    <submittedName>
        <fullName evidence="15">Uncharacterized protein</fullName>
    </submittedName>
</protein>
<accession>E4Y4H0</accession>
<evidence type="ECO:0000256" key="8">
    <source>
        <dbReference type="ARBA" id="ARBA00022989"/>
    </source>
</evidence>
<evidence type="ECO:0000259" key="13">
    <source>
        <dbReference type="Pfam" id="PF02709"/>
    </source>
</evidence>
<proteinExistence type="inferred from homology"/>
<comment type="similarity">
    <text evidence="3">Belongs to the glycosyltransferase 7 family.</text>
</comment>
<feature type="region of interest" description="Disordered" evidence="11">
    <location>
        <begin position="44"/>
        <end position="72"/>
    </location>
</feature>
<keyword evidence="4" id="KW-0328">Glycosyltransferase</keyword>
<evidence type="ECO:0000256" key="3">
    <source>
        <dbReference type="ARBA" id="ARBA00005735"/>
    </source>
</evidence>
<keyword evidence="7" id="KW-0735">Signal-anchor</keyword>
<keyword evidence="5" id="KW-0808">Transferase</keyword>
<dbReference type="Gene3D" id="3.90.550.10">
    <property type="entry name" value="Spore Coat Polysaccharide Biosynthesis Protein SpsA, Chain A"/>
    <property type="match status" value="1"/>
</dbReference>
<dbReference type="Pfam" id="PF13733">
    <property type="entry name" value="Glyco_transf_7N"/>
    <property type="match status" value="1"/>
</dbReference>
<feature type="domain" description="Galactosyltransferase C-terminal" evidence="13">
    <location>
        <begin position="225"/>
        <end position="302"/>
    </location>
</feature>
<evidence type="ECO:0000313" key="15">
    <source>
        <dbReference type="EMBL" id="CBY30568.1"/>
    </source>
</evidence>
<dbReference type="PANTHER" id="PTHR19300:SF57">
    <property type="entry name" value="BETA-1,4-N-ACETYLGALACTOSAMINYLTRANSFERASE"/>
    <property type="match status" value="1"/>
</dbReference>
<comment type="pathway">
    <text evidence="2">Protein modification; protein glycosylation.</text>
</comment>
<evidence type="ECO:0000256" key="7">
    <source>
        <dbReference type="ARBA" id="ARBA00022968"/>
    </source>
</evidence>
<dbReference type="Pfam" id="PF02709">
    <property type="entry name" value="Glyco_transf_7C"/>
    <property type="match status" value="1"/>
</dbReference>
<dbReference type="Proteomes" id="UP000011014">
    <property type="component" value="Unassembled WGS sequence"/>
</dbReference>
<name>E4Y4H0_OIKDI</name>